<evidence type="ECO:0000313" key="1">
    <source>
        <dbReference type="EMBL" id="OGG57883.1"/>
    </source>
</evidence>
<name>A0A1F6D8V2_9BACT</name>
<evidence type="ECO:0008006" key="3">
    <source>
        <dbReference type="Google" id="ProtNLM"/>
    </source>
</evidence>
<dbReference type="EMBL" id="MFKX01000008">
    <property type="protein sequence ID" value="OGG57883.1"/>
    <property type="molecule type" value="Genomic_DNA"/>
</dbReference>
<sequence>MDTDGHTMDDIKDIAQKSHVSQFLDSTTIRTDVFGQNVSGDRAYRRAERIVVAIHLVTNHIPAGEPVRVAVRSAGLRLLSSILGLRDEMRAPGSEALKGTETQIRKLISFMQVTSASGHVSSQNAGALIAALDELGVFLVSSQRTGLSETVLLNKDELLTLGTKHAAHSISDTRHKKRSQYIKDVSGQSGGVSDSDTKAHGRAEEIVGVLGTKGQLGIKDIAANLPEYSEKMIQRELRDLVAIGRVKKAGAKRWSTYALAQ</sequence>
<protein>
    <recommendedName>
        <fullName evidence="3">HTH deoR-type domain-containing protein</fullName>
    </recommendedName>
</protein>
<proteinExistence type="predicted"/>
<comment type="caution">
    <text evidence="1">The sequence shown here is derived from an EMBL/GenBank/DDBJ whole genome shotgun (WGS) entry which is preliminary data.</text>
</comment>
<dbReference type="Proteomes" id="UP000177958">
    <property type="component" value="Unassembled WGS sequence"/>
</dbReference>
<dbReference type="AlphaFoldDB" id="A0A1F6D8V2"/>
<gene>
    <name evidence="1" type="ORF">A2853_03040</name>
</gene>
<accession>A0A1F6D8V2</accession>
<organism evidence="1 2">
    <name type="scientific">Candidatus Kaiserbacteria bacterium RIFCSPHIGHO2_01_FULL_55_17</name>
    <dbReference type="NCBI Taxonomy" id="1798484"/>
    <lineage>
        <taxon>Bacteria</taxon>
        <taxon>Candidatus Kaiseribacteriota</taxon>
    </lineage>
</organism>
<reference evidence="1 2" key="1">
    <citation type="journal article" date="2016" name="Nat. Commun.">
        <title>Thousands of microbial genomes shed light on interconnected biogeochemical processes in an aquifer system.</title>
        <authorList>
            <person name="Anantharaman K."/>
            <person name="Brown C.T."/>
            <person name="Hug L.A."/>
            <person name="Sharon I."/>
            <person name="Castelle C.J."/>
            <person name="Probst A.J."/>
            <person name="Thomas B.C."/>
            <person name="Singh A."/>
            <person name="Wilkins M.J."/>
            <person name="Karaoz U."/>
            <person name="Brodie E.L."/>
            <person name="Williams K.H."/>
            <person name="Hubbard S.S."/>
            <person name="Banfield J.F."/>
        </authorList>
    </citation>
    <scope>NUCLEOTIDE SEQUENCE [LARGE SCALE GENOMIC DNA]</scope>
</reference>
<evidence type="ECO:0000313" key="2">
    <source>
        <dbReference type="Proteomes" id="UP000177958"/>
    </source>
</evidence>